<gene>
    <name evidence="1" type="ORF">PRZ48_012068</name>
</gene>
<sequence>MGKIDFTEERTVIGGPYSLFDGSMIGEFLEPSDIDATLPAKHSLTALGKKHPVVPPLHVHFDQAESFKVIQGKWGVTTGWDQKDTIITPEMPTFVVPPMLPHTPWPVACDEDTVLFAWGHPTGTPKPLSTDFFRQIFFYTQDLFETKKSPDLLQLMLMQYVTTLVH</sequence>
<name>A0ABR0E3T9_ZASCE</name>
<proteinExistence type="predicted"/>
<dbReference type="Proteomes" id="UP001305779">
    <property type="component" value="Unassembled WGS sequence"/>
</dbReference>
<reference evidence="1 2" key="1">
    <citation type="journal article" date="2023" name="G3 (Bethesda)">
        <title>A chromosome-level genome assembly of Zasmidium syzygii isolated from banana leaves.</title>
        <authorList>
            <person name="van Westerhoven A.C."/>
            <person name="Mehrabi R."/>
            <person name="Talebi R."/>
            <person name="Steentjes M.B.F."/>
            <person name="Corcolon B."/>
            <person name="Chong P.A."/>
            <person name="Kema G.H.J."/>
            <person name="Seidl M.F."/>
        </authorList>
    </citation>
    <scope>NUCLEOTIDE SEQUENCE [LARGE SCALE GENOMIC DNA]</scope>
    <source>
        <strain evidence="1 2">P124</strain>
    </source>
</reference>
<evidence type="ECO:0000313" key="1">
    <source>
        <dbReference type="EMBL" id="KAK4496089.1"/>
    </source>
</evidence>
<keyword evidence="2" id="KW-1185">Reference proteome</keyword>
<dbReference type="SUPFAM" id="SSF51182">
    <property type="entry name" value="RmlC-like cupins"/>
    <property type="match status" value="1"/>
</dbReference>
<dbReference type="EMBL" id="JAXOVC010000010">
    <property type="protein sequence ID" value="KAK4496089.1"/>
    <property type="molecule type" value="Genomic_DNA"/>
</dbReference>
<protein>
    <submittedName>
        <fullName evidence="1">Uncharacterized protein</fullName>
    </submittedName>
</protein>
<comment type="caution">
    <text evidence="1">The sequence shown here is derived from an EMBL/GenBank/DDBJ whole genome shotgun (WGS) entry which is preliminary data.</text>
</comment>
<organism evidence="1 2">
    <name type="scientific">Zasmidium cellare</name>
    <name type="common">Wine cellar mold</name>
    <name type="synonym">Racodium cellare</name>
    <dbReference type="NCBI Taxonomy" id="395010"/>
    <lineage>
        <taxon>Eukaryota</taxon>
        <taxon>Fungi</taxon>
        <taxon>Dikarya</taxon>
        <taxon>Ascomycota</taxon>
        <taxon>Pezizomycotina</taxon>
        <taxon>Dothideomycetes</taxon>
        <taxon>Dothideomycetidae</taxon>
        <taxon>Mycosphaerellales</taxon>
        <taxon>Mycosphaerellaceae</taxon>
        <taxon>Zasmidium</taxon>
    </lineage>
</organism>
<dbReference type="InterPro" id="IPR011051">
    <property type="entry name" value="RmlC_Cupin_sf"/>
</dbReference>
<dbReference type="Gene3D" id="2.60.120.10">
    <property type="entry name" value="Jelly Rolls"/>
    <property type="match status" value="1"/>
</dbReference>
<evidence type="ECO:0000313" key="2">
    <source>
        <dbReference type="Proteomes" id="UP001305779"/>
    </source>
</evidence>
<dbReference type="InterPro" id="IPR014710">
    <property type="entry name" value="RmlC-like_jellyroll"/>
</dbReference>
<accession>A0ABR0E3T9</accession>